<accession>A0AB39W2C4</accession>
<dbReference type="Gene3D" id="2.60.40.1170">
    <property type="entry name" value="Mu homology domain, subdomain B"/>
    <property type="match status" value="1"/>
</dbReference>
<dbReference type="InterPro" id="IPR001434">
    <property type="entry name" value="OmcB-like_DUF11"/>
</dbReference>
<feature type="domain" description="DUF11" evidence="1">
    <location>
        <begin position="547"/>
        <end position="659"/>
    </location>
</feature>
<dbReference type="RefSeq" id="WP_369752662.1">
    <property type="nucleotide sequence ID" value="NZ_CP165625.1"/>
</dbReference>
<evidence type="ECO:0000259" key="1">
    <source>
        <dbReference type="Pfam" id="PF01345"/>
    </source>
</evidence>
<reference evidence="2" key="1">
    <citation type="submission" date="2024-07" db="EMBL/GenBank/DDBJ databases">
        <authorList>
            <person name="Biller S.J."/>
        </authorList>
    </citation>
    <scope>NUCLEOTIDE SEQUENCE</scope>
    <source>
        <strain evidence="2">WC2409</strain>
    </source>
</reference>
<proteinExistence type="predicted"/>
<dbReference type="EMBL" id="CP165625">
    <property type="protein sequence ID" value="XDU94783.1"/>
    <property type="molecule type" value="Genomic_DNA"/>
</dbReference>
<dbReference type="Pfam" id="PF01345">
    <property type="entry name" value="DUF11"/>
    <property type="match status" value="1"/>
</dbReference>
<protein>
    <recommendedName>
        <fullName evidence="1">DUF11 domain-containing protein</fullName>
    </recommendedName>
</protein>
<evidence type="ECO:0000313" key="2">
    <source>
        <dbReference type="EMBL" id="XDU94783.1"/>
    </source>
</evidence>
<gene>
    <name evidence="2" type="ORF">AB3G34_12930</name>
</gene>
<sequence>MYKTTLKIVTLRKIIFFLICLLVSINSYSQFYTTHYIAPAPWNYYSDANALVISTQSTSTVNVTIKKSDGTTVATISTISGSPAVYRFAGNPVGLNYLSLNTVLTNAGLIITSSAPTLVNLRNIASDNIPNVNGNNPDKYIKGNASLTSYGNPGIGIKFRVGYYRNGTLGPFQWETSIQNQLPTYSVMAIENNTVVKLNGTILTTLQTGQSYLFKAAIGSLVETSAGVVMNTGAILDNPDTCGDGTLCQIPPVSVLGKEYFLVRTQGSNTTNGIPVTSEQSTIVASEANTVVTISKYALSGSFISSSNITLVNAGDFYTFYNGDGSTPYSANRILSDKKVAVFTGSAQSCEVDISAISPTSACGGSYFVETSKFKKYDNSDLPYFGYVLIQSATAPVNLNGSNIETTAVGARRQLGTTGWYLIDFTSAQINTPNKITISSTSRIVVSLIQQGGGFSMSAFFSNFVEQPNTPTVTYKTKNGCSNGEALLTADAGFGPYQWYLNGVAISGATSNTYTASQIGAYTVAATLSCGEVVESPPVNVDLCTTDIAVTKVASNETPYKGGTITFTITAQNLSTVNNASNVVVSDVIPSGYTLISATPSAGTISSSSTWTIGTLNKNKTETLTIVATVNLTGNYANTATITTDNIDPNPYNNTSTSTPVPINTTIDAIDDAGASVNGFVGGTSFTNVLSNDKLNGALVDPTKVNTTFVSSTNAGITLSGTNVLVAAGTPAGNYSLVYKICEVLNPTNCDPATVTVPVSAAVIDAINDTGSSVNGFVGGTSFTNVLSNDTLNGVAVVGSKVNTTFVSSTNAGITLSGTNVLVAAGTPAGNYSLVYKICEVLNPTNCDPATVSVPVSAAVIDAINDTGSSVNGFVGGTSLTNVLSNDTLNGSLVDPTKVTTTFVSATNTGITLSGTNVVVAAGTPAGNYSLVYQICEKLNPTNCDQATVTVTVTKAVIDAIDDAGASVNGFIGGTSLTNVLSNDTLNGSLVDPTKVTTTFVSATNTGITLSGTNVVVAAGTPAGNYSLVYQICEKLNPTNCDQATVTVTVTKAVIDAIDDAGASVNGFIGGTSLTNVLSNDTLNGSLVDPTKVTTTFVSATNTGITLSGTNVVVAAGTPAGNYSLVYQICEKLNPTNCDQATVTVTVTKAVIDAIDDTGASVNGFIGGTSLTNVLSNDTLNGSLVDPTKVTTTFVSATNTGITLSGTNVVVAAGTPAGNYSLVYQICEKLNPTNCDQATVTVTVTKAVVDAIDDAGASVNGFIGGTSLTNVLSNDTLNGSLVDPTKVTTTFVSATNTGITLSGTNVVVAAGTPAGNYSLVYQICEKLNPTNCDQATVTVTVTKAVIDAIDDAGASVNGFIGGTSLTNVLSNDTLNGSLVDPTKVTTTFVSATNTGITLSGTNVVVAAGTPAGNYSLVYQICEKLNPTNCDQATVTVTVTKAVIDAIDDAGASVNGFIGGTSLTNVLSNDTLNGSLVDPTKVTTTFVSATNTGITLSGTNVVVAAGTPAGNYSLVYQICEKLNPTNCDQATVTVTVTKAVIDAIDDAGASVNGFIGGTSLTNVLSNDTLNGSLVDPTKVTTTFVSATNTGITLSGTNVVVAAGTPAGNYSLVYQICEKLNPSNCDTATVTVTVGKAIIDAIDDAGASVNGFIGGTSLTNVLSNDTLNGSLVDPTKVTTTFVSATNTGITLSGTNVVVAAGTPAGNYSLVYQICEKLNPTNCDQATVTVTVTKAVIDAIDDAGASVNGFIGGTSLTNVLSNDTLNGSLVDPTKVTTTFVSATNTGITLSGTNVVVAAGTPAGNYSLVYQICEKLNPTNCDQATVTVTVTKAIIDAIDDAGASVNGFIGGTSLTNVLSNDTLNGSLVDPTKVTTTFVSATNTGITLSGTNVVVAAGTPAGNYSLVYQICEKLNPTNCDQATVTVTVTKAVIDAIDDAGASVNGFIGGTSLTNVLSNDTLNGSLVDPTKVTTTFVSATNTGITLSGTNVVVAAGTPAGNYSLVYQICEKLNPTNCDQATVTVTVTKAIIDAIDDAGASVNGFIGGTSLTNVLSNDTLNGSLVDPTKVTTTFVSATNTGITLSGTNVVVAAGTPAGNYSLVYQICEKLNPTNCDQATVTVTVTKAIIDAIDDAGASVNGFIGGTSLTNVLSNDTLNGSLVDPTKVTTTFVSATNTGITLSGTNVVVAAGTPAGNYSLVYQICEKLNPSNCDTATVTVTVGKAIIDAIDDVVAGPINGKDGGDAGINVLDNDTLNGVKVVPADVVITSTATTALSVNTDGSVSVAAGTPAGEYTIQYTICEKLNPSNCDTATVTVTVGKAIIDAIDDVVAGPINGKDGGDAGINVLTNDTLNGVKVVPADVVITSTATTALSVNTDGSVSVAAGTPAGEYTIQYTICEKLNPSNCDTATVTVTVGKAIIDAIDDVVAGPINGKDGGDAGINVLD</sequence>
<organism evidence="2">
    <name type="scientific">Flavobacterium sp. WC2409</name>
    <dbReference type="NCBI Taxonomy" id="3234139"/>
    <lineage>
        <taxon>Bacteria</taxon>
        <taxon>Pseudomonadati</taxon>
        <taxon>Bacteroidota</taxon>
        <taxon>Flavobacteriia</taxon>
        <taxon>Flavobacteriales</taxon>
        <taxon>Flavobacteriaceae</taxon>
        <taxon>Flavobacterium</taxon>
    </lineage>
</organism>
<name>A0AB39W2C4_9FLAO</name>